<dbReference type="Pfam" id="PF00593">
    <property type="entry name" value="TonB_dep_Rec_b-barrel"/>
    <property type="match status" value="1"/>
</dbReference>
<proteinExistence type="inferred from homology"/>
<evidence type="ECO:0000256" key="5">
    <source>
        <dbReference type="ARBA" id="ARBA00023077"/>
    </source>
</evidence>
<dbReference type="PANTHER" id="PTHR47234:SF2">
    <property type="entry name" value="TONB-DEPENDENT RECEPTOR"/>
    <property type="match status" value="1"/>
</dbReference>
<keyword evidence="4 8" id="KW-0812">Transmembrane</keyword>
<keyword evidence="6 8" id="KW-0472">Membrane</keyword>
<keyword evidence="7 8" id="KW-0998">Cell outer membrane</keyword>
<dbReference type="RefSeq" id="WP_345426722.1">
    <property type="nucleotide sequence ID" value="NZ_AP031496.1"/>
</dbReference>
<evidence type="ECO:0000259" key="11">
    <source>
        <dbReference type="Pfam" id="PF00593"/>
    </source>
</evidence>
<keyword evidence="14" id="KW-1185">Reference proteome</keyword>
<dbReference type="PROSITE" id="PS52016">
    <property type="entry name" value="TONB_DEPENDENT_REC_3"/>
    <property type="match status" value="1"/>
</dbReference>
<dbReference type="Gene3D" id="2.170.130.10">
    <property type="entry name" value="TonB-dependent receptor, plug domain"/>
    <property type="match status" value="1"/>
</dbReference>
<dbReference type="InterPro" id="IPR036942">
    <property type="entry name" value="Beta-barrel_TonB_sf"/>
</dbReference>
<dbReference type="InterPro" id="IPR000531">
    <property type="entry name" value="Beta-barrel_TonB"/>
</dbReference>
<feature type="chain" id="PRO_5043640790" evidence="10">
    <location>
        <begin position="31"/>
        <end position="863"/>
    </location>
</feature>
<accession>A0AAV3U7W4</accession>
<keyword evidence="3 8" id="KW-1134">Transmembrane beta strand</keyword>
<dbReference type="Proteomes" id="UP001409585">
    <property type="component" value="Unassembled WGS sequence"/>
</dbReference>
<gene>
    <name evidence="13" type="ORF">GCM10025791_40710</name>
</gene>
<sequence length="863" mass="93305">MSRTHIPSQVGVLTASIALASTVASGLSQAQEETSSVDNLEEVVVTGTLIKGIKPVGSPVMGFTEEDIKETGAVSASDLLRRSALVPDFNSVPEPTTDASIPFQPISLRGLEPNPATLTLLNGHRLVPSGIGAVWVDPSIIPTSMLERVDIVPDGSSSIYGSDAAAGIVNFGTRESIDGTKVNLRYGEGAGSYDTLDFDITSGLNWAGGSLVASFAHEERSALLGKDLDYRIEDLTPYGGEDLRSRQCSPGNVTVGDTSYPLPGNTAGEPNICSDNGDLSFFPQQDRDTVFLSVSQTVNDRVSFDVLTYWSQVERTIFDPDNARSDGTITEANPYFESRAGETEHNVTYSYADVFGSARGNNSDSTSWQIIPELEIALAGDWTANAALNYGKNNYDFITNRINSTAESAALAATDIANALNPYDIAATNADVLAQIANYRESDSAEHELASLRVIFDGSIAQLDAGAVKLAVGGEFRQEEFSLKRLVGPRGGDQSGRSSGAEREVHSVFGEVYVPVTENLELSLSARYDDYDDFGDTTNPKIGFTWQAADAVIVRGSWGTSFSAPELSALGQEQRYELFLPFSPFRAADSAFFPDFFMPSFLVGGTTKLEAEESENWTLGVDIDVTENLTFNLTYFDILFENRVDQNAGFFFGPEYYDDPTNQDYFILQPQTAEEVIAQFGDLPVEGFPSLQAMFDIFGAPYVVSDQRKQNVGSYDVNGIDFSLDWGKPVGEGILTARLGGTYMFSKKKENVKGAGFYETLDEGDFSRPRNALNATASLGWSAGPLNISGTLYHKGGSDVGDESIDSYTTLSLFGSYAINDSWLLGLNIDNATDEDPPFRLVEDGVAYFAMPRTMSLSISANF</sequence>
<protein>
    <submittedName>
        <fullName evidence="13">TonB-dependent receptor</fullName>
    </submittedName>
</protein>
<comment type="caution">
    <text evidence="13">The sequence shown here is derived from an EMBL/GenBank/DDBJ whole genome shotgun (WGS) entry which is preliminary data.</text>
</comment>
<comment type="subcellular location">
    <subcellularLocation>
        <location evidence="1 8">Cell outer membrane</location>
        <topology evidence="1 8">Multi-pass membrane protein</topology>
    </subcellularLocation>
</comment>
<evidence type="ECO:0000313" key="14">
    <source>
        <dbReference type="Proteomes" id="UP001409585"/>
    </source>
</evidence>
<comment type="similarity">
    <text evidence="8 9">Belongs to the TonB-dependent receptor family.</text>
</comment>
<keyword evidence="2 8" id="KW-0813">Transport</keyword>
<organism evidence="13 14">
    <name type="scientific">Halioxenophilus aromaticivorans</name>
    <dbReference type="NCBI Taxonomy" id="1306992"/>
    <lineage>
        <taxon>Bacteria</taxon>
        <taxon>Pseudomonadati</taxon>
        <taxon>Pseudomonadota</taxon>
        <taxon>Gammaproteobacteria</taxon>
        <taxon>Alteromonadales</taxon>
        <taxon>Alteromonadaceae</taxon>
        <taxon>Halioxenophilus</taxon>
    </lineage>
</organism>
<evidence type="ECO:0000256" key="2">
    <source>
        <dbReference type="ARBA" id="ARBA00022448"/>
    </source>
</evidence>
<dbReference type="EMBL" id="BAABLX010000072">
    <property type="protein sequence ID" value="GAA4956302.1"/>
    <property type="molecule type" value="Genomic_DNA"/>
</dbReference>
<dbReference type="Pfam" id="PF07715">
    <property type="entry name" value="Plug"/>
    <property type="match status" value="1"/>
</dbReference>
<feature type="domain" description="TonB-dependent receptor-like beta-barrel" evidence="11">
    <location>
        <begin position="337"/>
        <end position="831"/>
    </location>
</feature>
<evidence type="ECO:0000256" key="9">
    <source>
        <dbReference type="RuleBase" id="RU003357"/>
    </source>
</evidence>
<reference evidence="14" key="1">
    <citation type="journal article" date="2019" name="Int. J. Syst. Evol. Microbiol.">
        <title>The Global Catalogue of Microorganisms (GCM) 10K type strain sequencing project: providing services to taxonomists for standard genome sequencing and annotation.</title>
        <authorList>
            <consortium name="The Broad Institute Genomics Platform"/>
            <consortium name="The Broad Institute Genome Sequencing Center for Infectious Disease"/>
            <person name="Wu L."/>
            <person name="Ma J."/>
        </authorList>
    </citation>
    <scope>NUCLEOTIDE SEQUENCE [LARGE SCALE GENOMIC DNA]</scope>
    <source>
        <strain evidence="14">JCM 19134</strain>
    </source>
</reference>
<dbReference type="SUPFAM" id="SSF56935">
    <property type="entry name" value="Porins"/>
    <property type="match status" value="1"/>
</dbReference>
<dbReference type="GO" id="GO:0009279">
    <property type="term" value="C:cell outer membrane"/>
    <property type="evidence" value="ECO:0007669"/>
    <property type="project" value="UniProtKB-SubCell"/>
</dbReference>
<evidence type="ECO:0000256" key="3">
    <source>
        <dbReference type="ARBA" id="ARBA00022452"/>
    </source>
</evidence>
<feature type="signal peptide" evidence="10">
    <location>
        <begin position="1"/>
        <end position="30"/>
    </location>
</feature>
<evidence type="ECO:0000313" key="13">
    <source>
        <dbReference type="EMBL" id="GAA4956302.1"/>
    </source>
</evidence>
<evidence type="ECO:0000256" key="6">
    <source>
        <dbReference type="ARBA" id="ARBA00023136"/>
    </source>
</evidence>
<dbReference type="PANTHER" id="PTHR47234">
    <property type="match status" value="1"/>
</dbReference>
<evidence type="ECO:0000256" key="10">
    <source>
        <dbReference type="SAM" id="SignalP"/>
    </source>
</evidence>
<dbReference type="InterPro" id="IPR012910">
    <property type="entry name" value="Plug_dom"/>
</dbReference>
<keyword evidence="10" id="KW-0732">Signal</keyword>
<keyword evidence="13" id="KW-0675">Receptor</keyword>
<keyword evidence="5 9" id="KW-0798">TonB box</keyword>
<name>A0AAV3U7W4_9ALTE</name>
<dbReference type="InterPro" id="IPR039426">
    <property type="entry name" value="TonB-dep_rcpt-like"/>
</dbReference>
<feature type="domain" description="TonB-dependent receptor plug" evidence="12">
    <location>
        <begin position="59"/>
        <end position="168"/>
    </location>
</feature>
<evidence type="ECO:0000256" key="4">
    <source>
        <dbReference type="ARBA" id="ARBA00022692"/>
    </source>
</evidence>
<dbReference type="InterPro" id="IPR037066">
    <property type="entry name" value="Plug_dom_sf"/>
</dbReference>
<evidence type="ECO:0000256" key="1">
    <source>
        <dbReference type="ARBA" id="ARBA00004571"/>
    </source>
</evidence>
<evidence type="ECO:0000256" key="8">
    <source>
        <dbReference type="PROSITE-ProRule" id="PRU01360"/>
    </source>
</evidence>
<evidence type="ECO:0000256" key="7">
    <source>
        <dbReference type="ARBA" id="ARBA00023237"/>
    </source>
</evidence>
<dbReference type="Gene3D" id="2.40.170.20">
    <property type="entry name" value="TonB-dependent receptor, beta-barrel domain"/>
    <property type="match status" value="1"/>
</dbReference>
<dbReference type="AlphaFoldDB" id="A0AAV3U7W4"/>
<evidence type="ECO:0000259" key="12">
    <source>
        <dbReference type="Pfam" id="PF07715"/>
    </source>
</evidence>